<dbReference type="SMR" id="A2GG87"/>
<reference evidence="3" key="2">
    <citation type="journal article" date="2007" name="Science">
        <title>Draft genome sequence of the sexually transmitted pathogen Trichomonas vaginalis.</title>
        <authorList>
            <person name="Carlton J.M."/>
            <person name="Hirt R.P."/>
            <person name="Silva J.C."/>
            <person name="Delcher A.L."/>
            <person name="Schatz M."/>
            <person name="Zhao Q."/>
            <person name="Wortman J.R."/>
            <person name="Bidwell S.L."/>
            <person name="Alsmark U.C.M."/>
            <person name="Besteiro S."/>
            <person name="Sicheritz-Ponten T."/>
            <person name="Noel C.J."/>
            <person name="Dacks J.B."/>
            <person name="Foster P.G."/>
            <person name="Simillion C."/>
            <person name="Van de Peer Y."/>
            <person name="Miranda-Saavedra D."/>
            <person name="Barton G.J."/>
            <person name="Westrop G.D."/>
            <person name="Mueller S."/>
            <person name="Dessi D."/>
            <person name="Fiori P.L."/>
            <person name="Ren Q."/>
            <person name="Paulsen I."/>
            <person name="Zhang H."/>
            <person name="Bastida-Corcuera F.D."/>
            <person name="Simoes-Barbosa A."/>
            <person name="Brown M.T."/>
            <person name="Hayes R.D."/>
            <person name="Mukherjee M."/>
            <person name="Okumura C.Y."/>
            <person name="Schneider R."/>
            <person name="Smith A.J."/>
            <person name="Vanacova S."/>
            <person name="Villalvazo M."/>
            <person name="Haas B.J."/>
            <person name="Pertea M."/>
            <person name="Feldblyum T.V."/>
            <person name="Utterback T.R."/>
            <person name="Shu C.L."/>
            <person name="Osoegawa K."/>
            <person name="de Jong P.J."/>
            <person name="Hrdy I."/>
            <person name="Horvathova L."/>
            <person name="Zubacova Z."/>
            <person name="Dolezal P."/>
            <person name="Malik S.B."/>
            <person name="Logsdon J.M. Jr."/>
            <person name="Henze K."/>
            <person name="Gupta A."/>
            <person name="Wang C.C."/>
            <person name="Dunne R.L."/>
            <person name="Upcroft J.A."/>
            <person name="Upcroft P."/>
            <person name="White O."/>
            <person name="Salzberg S.L."/>
            <person name="Tang P."/>
            <person name="Chiu C.-H."/>
            <person name="Lee Y.-S."/>
            <person name="Embley T.M."/>
            <person name="Coombs G.H."/>
            <person name="Mottram J.C."/>
            <person name="Tachezy J."/>
            <person name="Fraser-Liggett C.M."/>
            <person name="Johnson P.J."/>
        </authorList>
    </citation>
    <scope>NUCLEOTIDE SEQUENCE [LARGE SCALE GENOMIC DNA]</scope>
    <source>
        <strain evidence="3">G3</strain>
    </source>
</reference>
<dbReference type="EMBL" id="DS115701">
    <property type="protein sequence ID" value="EAX83828.1"/>
    <property type="molecule type" value="Genomic_DNA"/>
</dbReference>
<evidence type="ECO:0000313" key="4">
    <source>
        <dbReference type="Proteomes" id="UP000001542"/>
    </source>
</evidence>
<feature type="region of interest" description="Disordered" evidence="2">
    <location>
        <begin position="1"/>
        <end position="27"/>
    </location>
</feature>
<evidence type="ECO:0000313" key="3">
    <source>
        <dbReference type="EMBL" id="EAX83828.1"/>
    </source>
</evidence>
<dbReference type="AlphaFoldDB" id="A2GG87"/>
<evidence type="ECO:0000256" key="2">
    <source>
        <dbReference type="SAM" id="MobiDB-lite"/>
    </source>
</evidence>
<dbReference type="Proteomes" id="UP000001542">
    <property type="component" value="Unassembled WGS sequence"/>
</dbReference>
<dbReference type="VEuPathDB" id="TrichDB:TVAG_568900"/>
<evidence type="ECO:0000256" key="1">
    <source>
        <dbReference type="SAM" id="Coils"/>
    </source>
</evidence>
<protein>
    <submittedName>
        <fullName evidence="3">Uncharacterized protein</fullName>
    </submittedName>
</protein>
<name>A2GG87_TRIV3</name>
<proteinExistence type="predicted"/>
<dbReference type="InParanoid" id="A2GG87"/>
<keyword evidence="4" id="KW-1185">Reference proteome</keyword>
<dbReference type="VEuPathDB" id="TrichDB:TVAGG3_0434890"/>
<dbReference type="KEGG" id="tva:4741463"/>
<reference evidence="3" key="1">
    <citation type="submission" date="2006-10" db="EMBL/GenBank/DDBJ databases">
        <authorList>
            <person name="Amadeo P."/>
            <person name="Zhao Q."/>
            <person name="Wortman J."/>
            <person name="Fraser-Liggett C."/>
            <person name="Carlton J."/>
        </authorList>
    </citation>
    <scope>NUCLEOTIDE SEQUENCE</scope>
    <source>
        <strain evidence="3">G3</strain>
    </source>
</reference>
<organism evidence="3 4">
    <name type="scientific">Trichomonas vaginalis (strain ATCC PRA-98 / G3)</name>
    <dbReference type="NCBI Taxonomy" id="412133"/>
    <lineage>
        <taxon>Eukaryota</taxon>
        <taxon>Metamonada</taxon>
        <taxon>Parabasalia</taxon>
        <taxon>Trichomonadida</taxon>
        <taxon>Trichomonadidae</taxon>
        <taxon>Trichomonas</taxon>
    </lineage>
</organism>
<feature type="coiled-coil region" evidence="1">
    <location>
        <begin position="147"/>
        <end position="255"/>
    </location>
</feature>
<sequence length="290" mass="33846">MNSSRLKKLTPMNSSRIITSSRPQSTLNSSRTIRITTQRPEKRTIRASTTSISGNQSLSEQFTRLNQEIAQIQCEVKPLRSQYIALQNSLLEKQQKSNFNDEIDPEDDDQAVNKEEFQTAKFKFENESVKLQKQLDMIRSALSITQINTLEEEEENGKRLVQTLRMNIMQMDEEIDKQQNQINSYRLSQIYDTIQKQKDEIQKLSQELQDEITKHEQLRAQRDGFEESSTMSSEFAEDVNQIGRLKRKLEAARRKHFEKCKVFLQLRNKQLAEIEEVKAAINKDNLADDN</sequence>
<accession>A2GG87</accession>
<dbReference type="RefSeq" id="XP_001296758.1">
    <property type="nucleotide sequence ID" value="XM_001296757.1"/>
</dbReference>
<feature type="compositionally biased region" description="Polar residues" evidence="2">
    <location>
        <begin position="11"/>
        <end position="27"/>
    </location>
</feature>
<gene>
    <name evidence="3" type="ORF">TVAG_568900</name>
</gene>
<keyword evidence="1" id="KW-0175">Coiled coil</keyword>